<reference evidence="1" key="1">
    <citation type="journal article" date="2022" name="bioRxiv">
        <title>Sequencing and chromosome-scale assembly of the giantPleurodeles waltlgenome.</title>
        <authorList>
            <person name="Brown T."/>
            <person name="Elewa A."/>
            <person name="Iarovenko S."/>
            <person name="Subramanian E."/>
            <person name="Araus A.J."/>
            <person name="Petzold A."/>
            <person name="Susuki M."/>
            <person name="Suzuki K.-i.T."/>
            <person name="Hayashi T."/>
            <person name="Toyoda A."/>
            <person name="Oliveira C."/>
            <person name="Osipova E."/>
            <person name="Leigh N.D."/>
            <person name="Simon A."/>
            <person name="Yun M.H."/>
        </authorList>
    </citation>
    <scope>NUCLEOTIDE SEQUENCE</scope>
    <source>
        <strain evidence="1">20211129_DDA</strain>
        <tissue evidence="1">Liver</tissue>
    </source>
</reference>
<dbReference type="Proteomes" id="UP001066276">
    <property type="component" value="Chromosome 1_1"/>
</dbReference>
<keyword evidence="2" id="KW-1185">Reference proteome</keyword>
<sequence>MGFPEDTVPRSSHDSVLPQLKKLPSVALPINQFVMDVLLQEWKDPDRIALLHFMSKLYLLEDKDVKLPDSVHVDPVVGSLVGRSSMAEENILKDGADKRGDSSMKNA</sequence>
<evidence type="ECO:0000313" key="1">
    <source>
        <dbReference type="EMBL" id="KAJ1216363.1"/>
    </source>
</evidence>
<protein>
    <submittedName>
        <fullName evidence="1">Uncharacterized protein</fullName>
    </submittedName>
</protein>
<proteinExistence type="predicted"/>
<dbReference type="EMBL" id="JANPWB010000001">
    <property type="protein sequence ID" value="KAJ1216363.1"/>
    <property type="molecule type" value="Genomic_DNA"/>
</dbReference>
<comment type="caution">
    <text evidence="1">The sequence shown here is derived from an EMBL/GenBank/DDBJ whole genome shotgun (WGS) entry which is preliminary data.</text>
</comment>
<name>A0AAV7WQK0_PLEWA</name>
<evidence type="ECO:0000313" key="2">
    <source>
        <dbReference type="Proteomes" id="UP001066276"/>
    </source>
</evidence>
<organism evidence="1 2">
    <name type="scientific">Pleurodeles waltl</name>
    <name type="common">Iberian ribbed newt</name>
    <dbReference type="NCBI Taxonomy" id="8319"/>
    <lineage>
        <taxon>Eukaryota</taxon>
        <taxon>Metazoa</taxon>
        <taxon>Chordata</taxon>
        <taxon>Craniata</taxon>
        <taxon>Vertebrata</taxon>
        <taxon>Euteleostomi</taxon>
        <taxon>Amphibia</taxon>
        <taxon>Batrachia</taxon>
        <taxon>Caudata</taxon>
        <taxon>Salamandroidea</taxon>
        <taxon>Salamandridae</taxon>
        <taxon>Pleurodelinae</taxon>
        <taxon>Pleurodeles</taxon>
    </lineage>
</organism>
<dbReference type="AlphaFoldDB" id="A0AAV7WQK0"/>
<accession>A0AAV7WQK0</accession>
<gene>
    <name evidence="1" type="ORF">NDU88_003966</name>
</gene>